<protein>
    <recommendedName>
        <fullName evidence="3">Methyltransferase type 11 domain-containing protein</fullName>
    </recommendedName>
</protein>
<dbReference type="AlphaFoldDB" id="A0A1G2MZH1"/>
<sequence length="145" mass="16788">MLDSVHSLLSENGAVVIIGIRTIWTHAPQFWQQKVLEIIKKYLGPRRMTLNGEYKSTGTKNDFIDFLNRSSFRRTEKIEFNLPTRTLNIDEIVGLLYSMSFAAPGLFKDKLVDFEREVETELLKIHPDNRFPEDNCGSIIIGWKN</sequence>
<dbReference type="STRING" id="1802315.A3F51_01590"/>
<comment type="caution">
    <text evidence="1">The sequence shown here is derived from an EMBL/GenBank/DDBJ whole genome shotgun (WGS) entry which is preliminary data.</text>
</comment>
<gene>
    <name evidence="1" type="ORF">A3F51_01590</name>
</gene>
<reference evidence="1 2" key="1">
    <citation type="journal article" date="2016" name="Nat. Commun.">
        <title>Thousands of microbial genomes shed light on interconnected biogeochemical processes in an aquifer system.</title>
        <authorList>
            <person name="Anantharaman K."/>
            <person name="Brown C.T."/>
            <person name="Hug L.A."/>
            <person name="Sharon I."/>
            <person name="Castelle C.J."/>
            <person name="Probst A.J."/>
            <person name="Thomas B.C."/>
            <person name="Singh A."/>
            <person name="Wilkins M.J."/>
            <person name="Karaoz U."/>
            <person name="Brodie E.L."/>
            <person name="Williams K.H."/>
            <person name="Hubbard S.S."/>
            <person name="Banfield J.F."/>
        </authorList>
    </citation>
    <scope>NUCLEOTIDE SEQUENCE [LARGE SCALE GENOMIC DNA]</scope>
</reference>
<organism evidence="1 2">
    <name type="scientific">Candidatus Taylorbacteria bacterium RIFCSPHIGHO2_12_FULL_45_16</name>
    <dbReference type="NCBI Taxonomy" id="1802315"/>
    <lineage>
        <taxon>Bacteria</taxon>
        <taxon>Candidatus Tayloriibacteriota</taxon>
    </lineage>
</organism>
<evidence type="ECO:0000313" key="1">
    <source>
        <dbReference type="EMBL" id="OHA29287.1"/>
    </source>
</evidence>
<proteinExistence type="predicted"/>
<accession>A0A1G2MZH1</accession>
<evidence type="ECO:0008006" key="3">
    <source>
        <dbReference type="Google" id="ProtNLM"/>
    </source>
</evidence>
<evidence type="ECO:0000313" key="2">
    <source>
        <dbReference type="Proteomes" id="UP000178089"/>
    </source>
</evidence>
<dbReference type="Proteomes" id="UP000178089">
    <property type="component" value="Unassembled WGS sequence"/>
</dbReference>
<name>A0A1G2MZH1_9BACT</name>
<dbReference type="EMBL" id="MHRT01000005">
    <property type="protein sequence ID" value="OHA29287.1"/>
    <property type="molecule type" value="Genomic_DNA"/>
</dbReference>